<sequence length="231" mass="27292">MSNKKFYAVKIGRKPGVYKRWEDVQKEVLNFPGAIYRGFDNFEDAWQFLEEPTLQPHEITNRFNHLDQTKLPHLRNHKYATAYTDGSYDEATESYSYGVVLFWKNKMIQISRRFHNSENAALRNVAGELEGAKRAIQFAVSNKIKNLTLYYDYEGVASWADQKWRTNTPLTTEYQNFVRIAREQINIEFRWVKGHSGNRYNEMVDQLAKTATKEEYRQVENVEDLNKDARI</sequence>
<dbReference type="Gene3D" id="3.30.420.10">
    <property type="entry name" value="Ribonuclease H-like superfamily/Ribonuclease H"/>
    <property type="match status" value="1"/>
</dbReference>
<evidence type="ECO:0000256" key="9">
    <source>
        <dbReference type="ARBA" id="ARBA00022842"/>
    </source>
</evidence>
<organism evidence="10 11">
    <name type="scientific">Entomoplasma freundtii</name>
    <dbReference type="NCBI Taxonomy" id="74700"/>
    <lineage>
        <taxon>Bacteria</taxon>
        <taxon>Bacillati</taxon>
        <taxon>Mycoplasmatota</taxon>
        <taxon>Mollicutes</taxon>
        <taxon>Entomoplasmatales</taxon>
        <taxon>Entomoplasmataceae</taxon>
        <taxon>Entomoplasma</taxon>
    </lineage>
</organism>
<dbReference type="Proteomes" id="UP000232222">
    <property type="component" value="Chromosome"/>
</dbReference>
<comment type="catalytic activity">
    <reaction evidence="1">
        <text>Endonucleolytic cleavage to 5'-phosphomonoester.</text>
        <dbReference type="EC" id="3.1.26.4"/>
    </reaction>
</comment>
<evidence type="ECO:0000256" key="3">
    <source>
        <dbReference type="ARBA" id="ARBA00005300"/>
    </source>
</evidence>
<dbReference type="GO" id="GO:0004523">
    <property type="term" value="F:RNA-DNA hybrid ribonuclease activity"/>
    <property type="evidence" value="ECO:0007669"/>
    <property type="project" value="UniProtKB-EC"/>
</dbReference>
<evidence type="ECO:0000256" key="8">
    <source>
        <dbReference type="ARBA" id="ARBA00022801"/>
    </source>
</evidence>
<evidence type="ECO:0000256" key="6">
    <source>
        <dbReference type="ARBA" id="ARBA00022723"/>
    </source>
</evidence>
<dbReference type="Pfam" id="PF00075">
    <property type="entry name" value="RNase_H"/>
    <property type="match status" value="1"/>
</dbReference>
<keyword evidence="8" id="KW-0378">Hydrolase</keyword>
<dbReference type="EMBL" id="CP024962">
    <property type="protein sequence ID" value="ATZ16198.1"/>
    <property type="molecule type" value="Genomic_DNA"/>
</dbReference>
<dbReference type="InterPro" id="IPR011320">
    <property type="entry name" value="RNase_H1_N"/>
</dbReference>
<dbReference type="EC" id="3.1.26.4" evidence="4"/>
<keyword evidence="6" id="KW-0479">Metal-binding</keyword>
<name>A0A2K8NSQ7_9MOLU</name>
<dbReference type="InterPro" id="IPR009027">
    <property type="entry name" value="Ribosomal_bL9/RNase_H1_N"/>
</dbReference>
<dbReference type="PANTHER" id="PTHR10642:SF26">
    <property type="entry name" value="RIBONUCLEASE H1"/>
    <property type="match status" value="1"/>
</dbReference>
<dbReference type="OrthoDB" id="9811552at2"/>
<comment type="cofactor">
    <cofactor evidence="2">
        <name>Mg(2+)</name>
        <dbReference type="ChEBI" id="CHEBI:18420"/>
    </cofactor>
</comment>
<dbReference type="GO" id="GO:0003676">
    <property type="term" value="F:nucleic acid binding"/>
    <property type="evidence" value="ECO:0007669"/>
    <property type="project" value="InterPro"/>
</dbReference>
<dbReference type="KEGG" id="efr:EFREU_v1c01710"/>
<comment type="similarity">
    <text evidence="3">Belongs to the RNase H family.</text>
</comment>
<dbReference type="CDD" id="cd09277">
    <property type="entry name" value="RNase_HI_bacteria_like"/>
    <property type="match status" value="1"/>
</dbReference>
<evidence type="ECO:0000313" key="10">
    <source>
        <dbReference type="EMBL" id="ATZ16198.1"/>
    </source>
</evidence>
<dbReference type="SUPFAM" id="SSF55658">
    <property type="entry name" value="L9 N-domain-like"/>
    <property type="match status" value="1"/>
</dbReference>
<evidence type="ECO:0000256" key="2">
    <source>
        <dbReference type="ARBA" id="ARBA00001946"/>
    </source>
</evidence>
<dbReference type="SUPFAM" id="SSF53098">
    <property type="entry name" value="Ribonuclease H-like"/>
    <property type="match status" value="1"/>
</dbReference>
<evidence type="ECO:0000256" key="4">
    <source>
        <dbReference type="ARBA" id="ARBA00012180"/>
    </source>
</evidence>
<reference evidence="10 11" key="1">
    <citation type="submission" date="2017-11" db="EMBL/GenBank/DDBJ databases">
        <title>Genome sequence of Entomoplasma freundtii BARC 318 (ATCC 51999).</title>
        <authorList>
            <person name="Lo W.-S."/>
            <person name="Gasparich G.E."/>
            <person name="Kuo C.-H."/>
        </authorList>
    </citation>
    <scope>NUCLEOTIDE SEQUENCE [LARGE SCALE GENOMIC DNA]</scope>
    <source>
        <strain evidence="10 11">BARC 318</strain>
    </source>
</reference>
<evidence type="ECO:0000256" key="5">
    <source>
        <dbReference type="ARBA" id="ARBA00022722"/>
    </source>
</evidence>
<dbReference type="Gene3D" id="3.40.970.10">
    <property type="entry name" value="Ribonuclease H1, N-terminal domain"/>
    <property type="match status" value="1"/>
</dbReference>
<dbReference type="InterPro" id="IPR002156">
    <property type="entry name" value="RNaseH_domain"/>
</dbReference>
<dbReference type="InterPro" id="IPR050092">
    <property type="entry name" value="RNase_H"/>
</dbReference>
<dbReference type="PANTHER" id="PTHR10642">
    <property type="entry name" value="RIBONUCLEASE H1"/>
    <property type="match status" value="1"/>
</dbReference>
<dbReference type="InterPro" id="IPR037056">
    <property type="entry name" value="RNase_H1_N_sf"/>
</dbReference>
<keyword evidence="9" id="KW-0460">Magnesium</keyword>
<dbReference type="RefSeq" id="WP_100609156.1">
    <property type="nucleotide sequence ID" value="NZ_CP024962.1"/>
</dbReference>
<evidence type="ECO:0000256" key="1">
    <source>
        <dbReference type="ARBA" id="ARBA00000077"/>
    </source>
</evidence>
<protein>
    <recommendedName>
        <fullName evidence="4">ribonuclease H</fullName>
        <ecNumber evidence="4">3.1.26.4</ecNumber>
    </recommendedName>
</protein>
<keyword evidence="5" id="KW-0540">Nuclease</keyword>
<evidence type="ECO:0000256" key="7">
    <source>
        <dbReference type="ARBA" id="ARBA00022759"/>
    </source>
</evidence>
<dbReference type="Pfam" id="PF01693">
    <property type="entry name" value="Cauli_VI"/>
    <property type="match status" value="1"/>
</dbReference>
<dbReference type="PROSITE" id="PS50879">
    <property type="entry name" value="RNASE_H_1"/>
    <property type="match status" value="1"/>
</dbReference>
<evidence type="ECO:0000313" key="11">
    <source>
        <dbReference type="Proteomes" id="UP000232222"/>
    </source>
</evidence>
<keyword evidence="11" id="KW-1185">Reference proteome</keyword>
<dbReference type="InterPro" id="IPR012337">
    <property type="entry name" value="RNaseH-like_sf"/>
</dbReference>
<dbReference type="AlphaFoldDB" id="A0A2K8NSQ7"/>
<dbReference type="GO" id="GO:0043137">
    <property type="term" value="P:DNA replication, removal of RNA primer"/>
    <property type="evidence" value="ECO:0007669"/>
    <property type="project" value="TreeGrafter"/>
</dbReference>
<dbReference type="GO" id="GO:0046872">
    <property type="term" value="F:metal ion binding"/>
    <property type="evidence" value="ECO:0007669"/>
    <property type="project" value="UniProtKB-KW"/>
</dbReference>
<accession>A0A2K8NSQ7</accession>
<proteinExistence type="inferred from homology"/>
<dbReference type="InterPro" id="IPR036397">
    <property type="entry name" value="RNaseH_sf"/>
</dbReference>
<gene>
    <name evidence="10" type="primary">rnhA</name>
    <name evidence="10" type="ORF">EFREU_v1c01710</name>
</gene>
<dbReference type="FunFam" id="3.40.970.10:FF:000001">
    <property type="entry name" value="Ribonuclease H1"/>
    <property type="match status" value="1"/>
</dbReference>
<keyword evidence="7" id="KW-0255">Endonuclease</keyword>